<feature type="binding site" evidence="18">
    <location>
        <position position="712"/>
    </location>
    <ligand>
        <name>methylcob(III)alamin</name>
        <dbReference type="ChEBI" id="CHEBI:28115"/>
    </ligand>
</feature>
<evidence type="ECO:0000256" key="17">
    <source>
        <dbReference type="PIRSR" id="PIRSR000381-1"/>
    </source>
</evidence>
<evidence type="ECO:0000256" key="4">
    <source>
        <dbReference type="ARBA" id="ARBA00010398"/>
    </source>
</evidence>
<dbReference type="GO" id="GO:0031419">
    <property type="term" value="F:cobalamin binding"/>
    <property type="evidence" value="ECO:0007669"/>
    <property type="project" value="UniProtKB-UniRule"/>
</dbReference>
<dbReference type="InterPro" id="IPR037010">
    <property type="entry name" value="VitB12-dep_Met_synth_activ_sf"/>
</dbReference>
<dbReference type="EC" id="2.1.1.13" evidence="5 16"/>
<dbReference type="Gene3D" id="3.40.50.280">
    <property type="entry name" value="Cobalamin-binding domain"/>
    <property type="match status" value="1"/>
</dbReference>
<name>A0A7S3NZU7_EUPCR</name>
<dbReference type="CDD" id="cd00740">
    <property type="entry name" value="MeTr"/>
    <property type="match status" value="1"/>
</dbReference>
<dbReference type="InterPro" id="IPR011822">
    <property type="entry name" value="MetH"/>
</dbReference>
<dbReference type="Gene3D" id="3.10.196.10">
    <property type="entry name" value="Vitamin B12-dependent methionine synthase, activation domain"/>
    <property type="match status" value="1"/>
</dbReference>
<evidence type="ECO:0000256" key="13">
    <source>
        <dbReference type="ARBA" id="ARBA00022833"/>
    </source>
</evidence>
<dbReference type="InterPro" id="IPR003726">
    <property type="entry name" value="HCY_dom"/>
</dbReference>
<dbReference type="FunFam" id="3.20.20.330:FF:000001">
    <property type="entry name" value="Methionine synthase"/>
    <property type="match status" value="1"/>
</dbReference>
<dbReference type="GO" id="GO:0050667">
    <property type="term" value="P:homocysteine metabolic process"/>
    <property type="evidence" value="ECO:0007669"/>
    <property type="project" value="TreeGrafter"/>
</dbReference>
<reference evidence="25" key="1">
    <citation type="submission" date="2021-01" db="EMBL/GenBank/DDBJ databases">
        <authorList>
            <person name="Corre E."/>
            <person name="Pelletier E."/>
            <person name="Niang G."/>
            <person name="Scheremetjew M."/>
            <person name="Finn R."/>
            <person name="Kale V."/>
            <person name="Holt S."/>
            <person name="Cochrane G."/>
            <person name="Meng A."/>
            <person name="Brown T."/>
            <person name="Cohen L."/>
        </authorList>
    </citation>
    <scope>NUCLEOTIDE SEQUENCE</scope>
    <source>
        <strain evidence="25">CT5</strain>
    </source>
</reference>
<feature type="binding site" evidence="18">
    <location>
        <position position="831"/>
    </location>
    <ligand>
        <name>methylcob(III)alamin</name>
        <dbReference type="ChEBI" id="CHEBI:28115"/>
    </ligand>
</feature>
<dbReference type="InterPro" id="IPR036724">
    <property type="entry name" value="Cobalamin-bd_sf"/>
</dbReference>
<dbReference type="Pfam" id="PF02574">
    <property type="entry name" value="S-methyl_trans"/>
    <property type="match status" value="1"/>
</dbReference>
<dbReference type="NCBIfam" id="NF007024">
    <property type="entry name" value="PRK09490.1"/>
    <property type="match status" value="1"/>
</dbReference>
<evidence type="ECO:0000256" key="6">
    <source>
        <dbReference type="ARBA" id="ARBA00022603"/>
    </source>
</evidence>
<dbReference type="SUPFAM" id="SSF52242">
    <property type="entry name" value="Cobalamin (vitamin B12)-binding domain"/>
    <property type="match status" value="1"/>
</dbReference>
<dbReference type="GO" id="GO:0008705">
    <property type="term" value="F:methionine synthase activity"/>
    <property type="evidence" value="ECO:0007669"/>
    <property type="project" value="UniProtKB-UniRule"/>
</dbReference>
<dbReference type="CDD" id="cd02069">
    <property type="entry name" value="methionine_synthase_B12_BD"/>
    <property type="match status" value="1"/>
</dbReference>
<dbReference type="Pfam" id="PF02607">
    <property type="entry name" value="B12-binding_2"/>
    <property type="match status" value="1"/>
</dbReference>
<dbReference type="InterPro" id="IPR033706">
    <property type="entry name" value="Met_synthase_B12-bd"/>
</dbReference>
<sequence length="1260" mass="141703">MEKLPTEYDFDIKELYSYLETTFKSRIVILDGGMGTSIQKYKFEEEDYRGEMFKDHPGELKNNSDVLCFTQPDVIREIHEGYLEAGADIIETNTFNGTSIAQSDFGLESIVYDVNVKASQLAREAADKYTAKDPSRRRLVAGAMGPMPRTSSLSPDVNDPAFRNLEFDQAKDAYKEQIRGLVAGGAHIIFIETIFDTLNSKAAIYAYLEFFEEVELERLPLFISGTLIDAAGRTLSGQTVEAFYISIMHAKPFCVGLNCALGADLMLPFFKRLSQIAPTFVHAYPNAGLPNEMGGYDETPESFAENVSEFAIEGINMIGGCCGTDKRFIKCLAEKVKEYPRREVPKPTNLTLISGQSEFIFHPSFNFVNVGERCNISGSIKFKKLIKKDQYEEAVAVAQAQIENGAQILDINLDDGLINGVTAMTKFIRLMLANPDIAAVPLMIDSSKFEVIEAGLRNCQGKCIINSISLKEGEEEFIKHGKIIQKFGGSIIIMAFDESGQATGIDDRIQICTRAYKIATEVCGFLPQDIIFDLNILTIATGMEEHSNYAKDFITAAEKVKELCPGVHISGGLSNLSFSFRGLNDLREAMHSVFLYHAIQKGMDMGIVNAGNLPIYEDIKPELRDLIEQVIFNNSPENDHNERLVKYATEEKARLDEMKSKGIKKEVVVAEWRSGTVEERLSHSLVKGIADFIIEDTEEARQKYATCLEIIEGPLMDGMGVVGELFGSGKMFLPQVICSARVMKKSVAYLEPFMEEEKQAKLAENPELIEQAQTTVLMATVKGDVHDIGKNIVGVVLACNNYKIIDLGVKVSVVDIIKKAKEEKVDLIGLSGLITPSLDEMVFNAKEFNKNGIDVPILIGGATTSKMHTAAKIAPCYKNNAVVHVLDASRAVVVASTLIDPKNRDEYKQEIKEEYEEMRLEYLEGLTEKISFPLEKARKKKLHIQWERGMIKRPNNMGVTYFKEYDLEQLVDYISWDPFFHTWQLRGKYPNRGYPKIFNDKNCGEEAEKLFNKAQAMIKNIIDNKLLTARGVVAFYPCNQVDEDDIELYDNEDRDNVIAKLYTLRQQQETENGQYLALSDFIAPKETNIVDYIGMFACSAGFGQEELIEEYKKDHDDFNIILLKAISDRFAEAMAEKLHEDVRKDLWGYASEEKFSNKELVYCKYQGIRPAPGYPSQPDHTEKKTMWEIMKVAEETGITLTENLAMDPASSVSGIYMAHPQAEYFSLGEIDEDQVIDYANRKGFTKEETEQWLTANLSYK</sequence>
<evidence type="ECO:0000256" key="12">
    <source>
        <dbReference type="ARBA" id="ARBA00022737"/>
    </source>
</evidence>
<dbReference type="PANTHER" id="PTHR45833">
    <property type="entry name" value="METHIONINE SYNTHASE"/>
    <property type="match status" value="1"/>
</dbReference>
<keyword evidence="14 16" id="KW-0486">Methionine biosynthesis</keyword>
<keyword evidence="6 16" id="KW-0489">Methyltransferase</keyword>
<keyword evidence="12" id="KW-0677">Repeat</keyword>
<comment type="catalytic activity">
    <reaction evidence="16">
        <text>(6S)-5-methyl-5,6,7,8-tetrahydrofolate + L-homocysteine = (6S)-5,6,7,8-tetrahydrofolate + L-methionine</text>
        <dbReference type="Rhea" id="RHEA:11172"/>
        <dbReference type="ChEBI" id="CHEBI:18608"/>
        <dbReference type="ChEBI" id="CHEBI:57453"/>
        <dbReference type="ChEBI" id="CHEBI:57844"/>
        <dbReference type="ChEBI" id="CHEBI:58199"/>
        <dbReference type="EC" id="2.1.1.13"/>
    </reaction>
</comment>
<dbReference type="GO" id="GO:0046653">
    <property type="term" value="P:tetrahydrofolate metabolic process"/>
    <property type="evidence" value="ECO:0007669"/>
    <property type="project" value="TreeGrafter"/>
</dbReference>
<dbReference type="FunFam" id="1.10.1240.10:FF:000001">
    <property type="entry name" value="Methionine synthase"/>
    <property type="match status" value="1"/>
</dbReference>
<proteinExistence type="inferred from homology"/>
<dbReference type="GO" id="GO:0005829">
    <property type="term" value="C:cytosol"/>
    <property type="evidence" value="ECO:0007669"/>
    <property type="project" value="TreeGrafter"/>
</dbReference>
<protein>
    <recommendedName>
        <fullName evidence="5 16">Methionine synthase</fullName>
        <ecNumber evidence="5 16">2.1.1.13</ecNumber>
    </recommendedName>
    <alternativeName>
        <fullName evidence="16">5-methyltetrahydrofolate--homocysteine methyltransferase</fullName>
    </alternativeName>
</protein>
<keyword evidence="13 16" id="KW-0862">Zinc</keyword>
<comment type="cofactor">
    <cofactor evidence="1 16 19">
        <name>Zn(2+)</name>
        <dbReference type="ChEBI" id="CHEBI:29105"/>
    </cofactor>
</comment>
<dbReference type="PROSITE" id="PS50972">
    <property type="entry name" value="PTERIN_BINDING"/>
    <property type="match status" value="1"/>
</dbReference>
<evidence type="ECO:0000313" key="25">
    <source>
        <dbReference type="EMBL" id="CAE0390192.1"/>
    </source>
</evidence>
<dbReference type="InterPro" id="IPR036589">
    <property type="entry name" value="HCY_dom_sf"/>
</dbReference>
<dbReference type="Gene3D" id="3.20.20.330">
    <property type="entry name" value="Homocysteine-binding-like domain"/>
    <property type="match status" value="1"/>
</dbReference>
<dbReference type="Pfam" id="PF02310">
    <property type="entry name" value="B12-binding"/>
    <property type="match status" value="1"/>
</dbReference>
<dbReference type="SMART" id="SM01018">
    <property type="entry name" value="B12-binding_2"/>
    <property type="match status" value="1"/>
</dbReference>
<evidence type="ECO:0000259" key="24">
    <source>
        <dbReference type="PROSITE" id="PS51337"/>
    </source>
</evidence>
<dbReference type="Gene3D" id="3.20.20.20">
    <property type="entry name" value="Dihydropteroate synthase-like"/>
    <property type="match status" value="1"/>
</dbReference>
<dbReference type="Pfam" id="PF02965">
    <property type="entry name" value="Met_synt_B12"/>
    <property type="match status" value="1"/>
</dbReference>
<evidence type="ECO:0000256" key="19">
    <source>
        <dbReference type="PROSITE-ProRule" id="PRU00333"/>
    </source>
</evidence>
<dbReference type="UniPathway" id="UPA00051">
    <property type="reaction ID" value="UER00081"/>
</dbReference>
<evidence type="ECO:0000259" key="23">
    <source>
        <dbReference type="PROSITE" id="PS51332"/>
    </source>
</evidence>
<keyword evidence="8 16" id="KW-0846">Cobalamin</keyword>
<dbReference type="GO" id="GO:0008270">
    <property type="term" value="F:zinc ion binding"/>
    <property type="evidence" value="ECO:0007669"/>
    <property type="project" value="UniProtKB-UniRule"/>
</dbReference>
<comment type="domain">
    <text evidence="16">Modular enzyme with four functionally distinct domains. The isolated Hcy-binding domain catalyzes methyl transfer from free methylcobalamin to homocysteine. The Hcy-binding domain in association with the pterin-binding domain catalyzes the methylation of cob(I)alamin by methyltetrahydrofolate and the methylation of homocysteine. The B12-binding domain binds the cofactor. The AdoMet activation domain binds S-adenosyl-L-methionine. Under aerobic conditions cob(I)alamin can be converted to inactive cob(II)alamin. Reductive methylation by S-adenosyl-L-methionine and flavodoxin regenerates methylcobalamin.</text>
</comment>
<keyword evidence="11 16" id="KW-0479">Metal-binding</keyword>
<dbReference type="PROSITE" id="PS50974">
    <property type="entry name" value="ADOMET_ACTIVATION"/>
    <property type="match status" value="1"/>
</dbReference>
<dbReference type="InterPro" id="IPR000489">
    <property type="entry name" value="Pterin-binding_dom"/>
</dbReference>
<feature type="domain" description="B12-binding N-terminal" evidence="24">
    <location>
        <begin position="668"/>
        <end position="762"/>
    </location>
</feature>
<dbReference type="SUPFAM" id="SSF51717">
    <property type="entry name" value="Dihydropteroate synthetase-like"/>
    <property type="match status" value="1"/>
</dbReference>
<dbReference type="PIRSF" id="PIRSF000381">
    <property type="entry name" value="MetH"/>
    <property type="match status" value="1"/>
</dbReference>
<organism evidence="25">
    <name type="scientific">Euplotes crassus</name>
    <dbReference type="NCBI Taxonomy" id="5936"/>
    <lineage>
        <taxon>Eukaryota</taxon>
        <taxon>Sar</taxon>
        <taxon>Alveolata</taxon>
        <taxon>Ciliophora</taxon>
        <taxon>Intramacronucleata</taxon>
        <taxon>Spirotrichea</taxon>
        <taxon>Hypotrichia</taxon>
        <taxon>Euplotida</taxon>
        <taxon>Euplotidae</taxon>
        <taxon>Moneuplotes</taxon>
    </lineage>
</organism>
<evidence type="ECO:0000256" key="3">
    <source>
        <dbReference type="ARBA" id="ARBA00005178"/>
    </source>
</evidence>
<dbReference type="FunFam" id="3.20.20.20:FF:000002">
    <property type="entry name" value="Methionine synthase"/>
    <property type="match status" value="1"/>
</dbReference>
<feature type="binding site" evidence="18">
    <location>
        <begin position="783"/>
        <end position="787"/>
    </location>
    <ligand>
        <name>methylcob(III)alamin</name>
        <dbReference type="ChEBI" id="CHEBI:28115"/>
    </ligand>
</feature>
<gene>
    <name evidence="25" type="ORF">ECRA1380_LOCUS15168</name>
</gene>
<dbReference type="EMBL" id="HBIK01032309">
    <property type="protein sequence ID" value="CAE0390192.1"/>
    <property type="molecule type" value="Transcribed_RNA"/>
</dbReference>
<evidence type="ECO:0000259" key="22">
    <source>
        <dbReference type="PROSITE" id="PS50974"/>
    </source>
</evidence>
<feature type="domain" description="Pterin-binding" evidence="21">
    <location>
        <begin position="367"/>
        <end position="628"/>
    </location>
</feature>
<evidence type="ECO:0000256" key="9">
    <source>
        <dbReference type="ARBA" id="ARBA00022679"/>
    </source>
</evidence>
<keyword evidence="7 16" id="KW-0028">Amino-acid biosynthesis</keyword>
<feature type="binding site" evidence="18">
    <location>
        <position position="1169"/>
    </location>
    <ligand>
        <name>S-adenosyl-L-methionine</name>
        <dbReference type="ChEBI" id="CHEBI:59789"/>
    </ligand>
</feature>
<dbReference type="GO" id="GO:0032259">
    <property type="term" value="P:methylation"/>
    <property type="evidence" value="ECO:0007669"/>
    <property type="project" value="UniProtKB-KW"/>
</dbReference>
<keyword evidence="15 16" id="KW-0170">Cobalt</keyword>
<evidence type="ECO:0000256" key="5">
    <source>
        <dbReference type="ARBA" id="ARBA00012032"/>
    </source>
</evidence>
<feature type="domain" description="AdoMet activation" evidence="22">
    <location>
        <begin position="925"/>
        <end position="1260"/>
    </location>
</feature>
<evidence type="ECO:0000256" key="15">
    <source>
        <dbReference type="ARBA" id="ARBA00023285"/>
    </source>
</evidence>
<evidence type="ECO:0000256" key="2">
    <source>
        <dbReference type="ARBA" id="ARBA00001956"/>
    </source>
</evidence>
<feature type="domain" description="Hcy-binding" evidence="20">
    <location>
        <begin position="16"/>
        <end position="336"/>
    </location>
</feature>
<evidence type="ECO:0000259" key="21">
    <source>
        <dbReference type="PROSITE" id="PS50972"/>
    </source>
</evidence>
<keyword evidence="10 16" id="KW-0949">S-adenosyl-L-methionine</keyword>
<feature type="binding site" evidence="18">
    <location>
        <begin position="1224"/>
        <end position="1225"/>
    </location>
    <ligand>
        <name>S-adenosyl-L-methionine</name>
        <dbReference type="ChEBI" id="CHEBI:59789"/>
    </ligand>
</feature>
<comment type="similarity">
    <text evidence="4">Belongs to the vitamin-B12 dependent methionine synthase family.</text>
</comment>
<feature type="binding site" evidence="18">
    <location>
        <position position="835"/>
    </location>
    <ligand>
        <name>methylcob(III)alamin</name>
        <dbReference type="ChEBI" id="CHEBI:28115"/>
    </ligand>
</feature>
<comment type="pathway">
    <text evidence="3 16">Amino-acid biosynthesis; L-methionine biosynthesis via de novo pathway; L-methionine from L-homocysteine (MetH route): step 1/1.</text>
</comment>
<dbReference type="InterPro" id="IPR050554">
    <property type="entry name" value="Met_Synthase/Corrinoid"/>
</dbReference>
<dbReference type="InterPro" id="IPR006158">
    <property type="entry name" value="Cobalamin-bd"/>
</dbReference>
<accession>A0A7S3NZU7</accession>
<comment type="function">
    <text evidence="16">Catalyzes the transfer of a methyl group from methyl-cobalamin to homocysteine, yielding enzyme-bound cob(I)alamin and methionine. Subsequently, remethylates the cofactor using methyltetrahydrofolate.</text>
</comment>
<feature type="binding site" evidence="18">
    <location>
        <position position="888"/>
    </location>
    <ligand>
        <name>methylcob(III)alamin</name>
        <dbReference type="ChEBI" id="CHEBI:28115"/>
    </ligand>
</feature>
<dbReference type="PROSITE" id="PS51337">
    <property type="entry name" value="B12_BINDING_NTER"/>
    <property type="match status" value="1"/>
</dbReference>
<feature type="binding site" description="axial binding residue" evidence="17">
    <location>
        <position position="786"/>
    </location>
    <ligand>
        <name>methylcob(III)alamin</name>
        <dbReference type="ChEBI" id="CHEBI:28115"/>
    </ligand>
    <ligandPart>
        <name>Co</name>
        <dbReference type="ChEBI" id="CHEBI:27638"/>
    </ligandPart>
</feature>
<dbReference type="InterPro" id="IPR011005">
    <property type="entry name" value="Dihydropteroate_synth-like_sf"/>
</dbReference>
<dbReference type="PROSITE" id="PS50970">
    <property type="entry name" value="HCY"/>
    <property type="match status" value="1"/>
</dbReference>
<dbReference type="SUPFAM" id="SSF56507">
    <property type="entry name" value="Methionine synthase activation domain-like"/>
    <property type="match status" value="1"/>
</dbReference>
<evidence type="ECO:0000256" key="8">
    <source>
        <dbReference type="ARBA" id="ARBA00022628"/>
    </source>
</evidence>
<dbReference type="PANTHER" id="PTHR45833:SF1">
    <property type="entry name" value="METHIONINE SYNTHASE"/>
    <property type="match status" value="1"/>
</dbReference>
<dbReference type="InterPro" id="IPR036594">
    <property type="entry name" value="Meth_synthase_dom"/>
</dbReference>
<feature type="binding site" evidence="17 19">
    <location>
        <position position="259"/>
    </location>
    <ligand>
        <name>Zn(2+)</name>
        <dbReference type="ChEBI" id="CHEBI:29105"/>
    </ligand>
</feature>
<evidence type="ECO:0000256" key="14">
    <source>
        <dbReference type="ARBA" id="ARBA00023167"/>
    </source>
</evidence>
<dbReference type="SUPFAM" id="SSF47644">
    <property type="entry name" value="Methionine synthase domain"/>
    <property type="match status" value="1"/>
</dbReference>
<feature type="binding site" evidence="17 19">
    <location>
        <position position="322"/>
    </location>
    <ligand>
        <name>Zn(2+)</name>
        <dbReference type="ChEBI" id="CHEBI:29105"/>
    </ligand>
</feature>
<dbReference type="NCBIfam" id="TIGR02082">
    <property type="entry name" value="metH"/>
    <property type="match status" value="1"/>
</dbReference>
<dbReference type="Pfam" id="PF00809">
    <property type="entry name" value="Pterin_bind"/>
    <property type="match status" value="1"/>
</dbReference>
<comment type="cofactor">
    <cofactor evidence="2 16 17">
        <name>methylcob(III)alamin</name>
        <dbReference type="ChEBI" id="CHEBI:28115"/>
    </cofactor>
</comment>
<dbReference type="InterPro" id="IPR004223">
    <property type="entry name" value="VitB12-dep_Met_synth_activ_dom"/>
</dbReference>
<evidence type="ECO:0000256" key="1">
    <source>
        <dbReference type="ARBA" id="ARBA00001947"/>
    </source>
</evidence>
<dbReference type="Gene3D" id="1.10.1240.10">
    <property type="entry name" value="Methionine synthase domain"/>
    <property type="match status" value="1"/>
</dbReference>
<feature type="binding site" evidence="17 19">
    <location>
        <position position="321"/>
    </location>
    <ligand>
        <name>Zn(2+)</name>
        <dbReference type="ChEBI" id="CHEBI:29105"/>
    </ligand>
</feature>
<feature type="domain" description="B12-binding" evidence="23">
    <location>
        <begin position="773"/>
        <end position="909"/>
    </location>
</feature>
<dbReference type="Gene3D" id="1.10.288.10">
    <property type="entry name" value="Cobalamin-dependent Methionine Synthase, domain 2"/>
    <property type="match status" value="1"/>
</dbReference>
<evidence type="ECO:0000256" key="18">
    <source>
        <dbReference type="PIRSR" id="PIRSR000381-2"/>
    </source>
</evidence>
<evidence type="ECO:0000259" key="20">
    <source>
        <dbReference type="PROSITE" id="PS50970"/>
    </source>
</evidence>
<dbReference type="AlphaFoldDB" id="A0A7S3NZU7"/>
<dbReference type="PROSITE" id="PS51332">
    <property type="entry name" value="B12_BINDING"/>
    <property type="match status" value="1"/>
</dbReference>
<evidence type="ECO:0000256" key="10">
    <source>
        <dbReference type="ARBA" id="ARBA00022691"/>
    </source>
</evidence>
<dbReference type="InterPro" id="IPR003759">
    <property type="entry name" value="Cbl-bd_cap"/>
</dbReference>
<evidence type="ECO:0000256" key="7">
    <source>
        <dbReference type="ARBA" id="ARBA00022605"/>
    </source>
</evidence>
<evidence type="ECO:0000256" key="11">
    <source>
        <dbReference type="ARBA" id="ARBA00022723"/>
    </source>
</evidence>
<evidence type="ECO:0000256" key="16">
    <source>
        <dbReference type="PIRNR" id="PIRNR000381"/>
    </source>
</evidence>
<keyword evidence="9 16" id="KW-0808">Transferase</keyword>
<dbReference type="SUPFAM" id="SSF82282">
    <property type="entry name" value="Homocysteine S-methyltransferase"/>
    <property type="match status" value="1"/>
</dbReference>